<gene>
    <name evidence="1" type="ORF">O3P16_05565</name>
</gene>
<dbReference type="Proteomes" id="UP001210231">
    <property type="component" value="Unassembled WGS sequence"/>
</dbReference>
<keyword evidence="2" id="KW-1185">Reference proteome</keyword>
<dbReference type="SUPFAM" id="SSF53720">
    <property type="entry name" value="ALDH-like"/>
    <property type="match status" value="1"/>
</dbReference>
<name>A0ABT4UHI6_9BACT</name>
<reference evidence="1 2" key="1">
    <citation type="submission" date="2022-12" db="EMBL/GenBank/DDBJ databases">
        <title>Chitinophagaceae gen. sp. nov., a new member of the family Chitinophagaceae, isolated from soil in a chemical factory.</title>
        <authorList>
            <person name="Ke Z."/>
        </authorList>
    </citation>
    <scope>NUCLEOTIDE SEQUENCE [LARGE SCALE GENOMIC DNA]</scope>
    <source>
        <strain evidence="1 2">LY-5</strain>
    </source>
</reference>
<evidence type="ECO:0000313" key="1">
    <source>
        <dbReference type="EMBL" id="MDA3614266.1"/>
    </source>
</evidence>
<sequence>MTLEQRINAFVHLKEYFNSENTGWQAAKFKAERENTWFTEDFIDTAVSNICKYFLDKTLLTNWTGNYNIPADNTDPKKIGLVMAGNIPLVGFHDLLCILITGNIAVVKPSSKDAILINYVIKALQEINNQFNELILIQEQLKGCDAYIATGSNNSGRYFEYYFGKYPNIIRKNRTSVAVLTGNETTDELKLLVDDIMLYFGLGCRNVSKLMVPENYNFEQLIALFEKYSYLADNQKLKNNYDYNLSLVLLNHQFYMTFGGVILLVEKEEIFSAISQLNYQFYKPSENIDFKELIKNRPDEIQCIVGKDYTPFGQAQKPKLDDYADGVDTLAFLTSLN</sequence>
<proteinExistence type="predicted"/>
<dbReference type="RefSeq" id="WP_407030594.1">
    <property type="nucleotide sequence ID" value="NZ_JAQGEF010000005.1"/>
</dbReference>
<dbReference type="EMBL" id="JAQGEF010000005">
    <property type="protein sequence ID" value="MDA3614266.1"/>
    <property type="molecule type" value="Genomic_DNA"/>
</dbReference>
<evidence type="ECO:0000313" key="2">
    <source>
        <dbReference type="Proteomes" id="UP001210231"/>
    </source>
</evidence>
<comment type="caution">
    <text evidence="1">The sequence shown here is derived from an EMBL/GenBank/DDBJ whole genome shotgun (WGS) entry which is preliminary data.</text>
</comment>
<dbReference type="InterPro" id="IPR016161">
    <property type="entry name" value="Ald_DH/histidinol_DH"/>
</dbReference>
<organism evidence="1 2">
    <name type="scientific">Polluticaenibacter yanchengensis</name>
    <dbReference type="NCBI Taxonomy" id="3014562"/>
    <lineage>
        <taxon>Bacteria</taxon>
        <taxon>Pseudomonadati</taxon>
        <taxon>Bacteroidota</taxon>
        <taxon>Chitinophagia</taxon>
        <taxon>Chitinophagales</taxon>
        <taxon>Chitinophagaceae</taxon>
        <taxon>Polluticaenibacter</taxon>
    </lineage>
</organism>
<protein>
    <submittedName>
        <fullName evidence="1">Acyl-CoA reductase</fullName>
    </submittedName>
</protein>
<accession>A0ABT4UHI6</accession>